<accession>A0A0V1G9P5</accession>
<dbReference type="AlphaFoldDB" id="A0A0V1G9P5"/>
<dbReference type="EMBL" id="JYDP01004295">
    <property type="protein sequence ID" value="KRY95002.1"/>
    <property type="molecule type" value="Genomic_DNA"/>
</dbReference>
<comment type="caution">
    <text evidence="1">The sequence shown here is derived from an EMBL/GenBank/DDBJ whole genome shotgun (WGS) entry which is preliminary data.</text>
</comment>
<keyword evidence="2" id="KW-1185">Reference proteome</keyword>
<gene>
    <name evidence="1" type="ORF">T11_13235</name>
</gene>
<evidence type="ECO:0000313" key="1">
    <source>
        <dbReference type="EMBL" id="KRY95002.1"/>
    </source>
</evidence>
<organism evidence="1 2">
    <name type="scientific">Trichinella zimbabwensis</name>
    <dbReference type="NCBI Taxonomy" id="268475"/>
    <lineage>
        <taxon>Eukaryota</taxon>
        <taxon>Metazoa</taxon>
        <taxon>Ecdysozoa</taxon>
        <taxon>Nematoda</taxon>
        <taxon>Enoplea</taxon>
        <taxon>Dorylaimia</taxon>
        <taxon>Trichinellida</taxon>
        <taxon>Trichinellidae</taxon>
        <taxon>Trichinella</taxon>
    </lineage>
</organism>
<reference evidence="1 2" key="1">
    <citation type="submission" date="2015-01" db="EMBL/GenBank/DDBJ databases">
        <title>Evolution of Trichinella species and genotypes.</title>
        <authorList>
            <person name="Korhonen P.K."/>
            <person name="Edoardo P."/>
            <person name="Giuseppe L.R."/>
            <person name="Gasser R.B."/>
        </authorList>
    </citation>
    <scope>NUCLEOTIDE SEQUENCE [LARGE SCALE GENOMIC DNA]</scope>
    <source>
        <strain evidence="1">ISS1029</strain>
    </source>
</reference>
<proteinExistence type="predicted"/>
<evidence type="ECO:0000313" key="2">
    <source>
        <dbReference type="Proteomes" id="UP000055024"/>
    </source>
</evidence>
<name>A0A0V1G9P5_9BILA</name>
<sequence>MDQGKLDVVKNEIKHYNLLGASSGKGMSIVKENYLWSCPESILIRWS</sequence>
<dbReference type="Proteomes" id="UP000055024">
    <property type="component" value="Unassembled WGS sequence"/>
</dbReference>
<protein>
    <submittedName>
        <fullName evidence="1">Uncharacterized protein</fullName>
    </submittedName>
</protein>